<keyword evidence="3" id="KW-0378">Hydrolase</keyword>
<evidence type="ECO:0000259" key="2">
    <source>
        <dbReference type="SMART" id="SM00460"/>
    </source>
</evidence>
<dbReference type="GO" id="GO:0006508">
    <property type="term" value="P:proteolysis"/>
    <property type="evidence" value="ECO:0007669"/>
    <property type="project" value="UniProtKB-KW"/>
</dbReference>
<dbReference type="InterPro" id="IPR002931">
    <property type="entry name" value="Transglutaminase-like"/>
</dbReference>
<sequence>MLKKIFLVIIFSLIQIVFFDYLVSAQSIQDFAISLQNEYIFDQNGSCKVSETFTIENLMTEKYLPSFEYHIKNTNIKNIEVFAGGDKYDPQIENTDTYTKIKIGFNDKVLGKGKERVFTINYDVDNLAIKTGDVWELSIPKIEEANLYKNIKSILVIPKIYGIEAYISPDYKQKNENDTSIIYHFEKEELKPSRIVAGFGNYQTFTYIINYRLKNEDSFKKTESISIPPDTSYQRIFIDSIKPEPDAVFKDIDDNWIAEYSLEAKQTIDVSINGKAQIFSSPRAYLVPKTQSLYKNIEPTKYWNTSDEKIVEVAKSLEDPQAVYDFVIKNLDYDFNLKASERLGAVNTLSSKHKVSCREYSDLMITLLRAKGIPAREVIGYAHTDNETIKPTAFFNDILHSWVEYWDTENDYWVSTDPTWGDTSSTDYFNQFDLRHFAFTIHGSSDELPLPPGSYSKDVGEKDIFINTSSLSNYKETKLDFKNINNILFIFNRKYSIMMENKNHTALYDKNIKYYGDNKLLSEDNFEAILPYSINKKVVKIKYSFFGKNSPDSIMVFINGGDIYLNGPKNLDVYSHTILIFVIVIAIFMIVLTKLHLLKHKPV</sequence>
<dbReference type="SUPFAM" id="SSF54001">
    <property type="entry name" value="Cysteine proteinases"/>
    <property type="match status" value="1"/>
</dbReference>
<feature type="domain" description="Transglutaminase-like" evidence="2">
    <location>
        <begin position="349"/>
        <end position="420"/>
    </location>
</feature>
<dbReference type="PANTHER" id="PTHR33490">
    <property type="entry name" value="BLR5614 PROTEIN-RELATED"/>
    <property type="match status" value="1"/>
</dbReference>
<comment type="caution">
    <text evidence="3">The sequence shown here is derived from an EMBL/GenBank/DDBJ whole genome shotgun (WGS) entry which is preliminary data.</text>
</comment>
<gene>
    <name evidence="3" type="ORF">US67_C0006G0018</name>
</gene>
<dbReference type="Pfam" id="PF01841">
    <property type="entry name" value="Transglut_core"/>
    <property type="match status" value="1"/>
</dbReference>
<evidence type="ECO:0000313" key="3">
    <source>
        <dbReference type="EMBL" id="KKQ50432.1"/>
    </source>
</evidence>
<dbReference type="AlphaFoldDB" id="A0A0G0I7A5"/>
<keyword evidence="1" id="KW-0812">Transmembrane</keyword>
<name>A0A0G0I7A5_9BACT</name>
<keyword evidence="1" id="KW-1133">Transmembrane helix</keyword>
<reference evidence="3 4" key="1">
    <citation type="journal article" date="2015" name="Nature">
        <title>rRNA introns, odd ribosomes, and small enigmatic genomes across a large radiation of phyla.</title>
        <authorList>
            <person name="Brown C.T."/>
            <person name="Hug L.A."/>
            <person name="Thomas B.C."/>
            <person name="Sharon I."/>
            <person name="Castelle C.J."/>
            <person name="Singh A."/>
            <person name="Wilkins M.J."/>
            <person name="Williams K.H."/>
            <person name="Banfield J.F."/>
        </authorList>
    </citation>
    <scope>NUCLEOTIDE SEQUENCE [LARGE SCALE GENOMIC DNA]</scope>
</reference>
<keyword evidence="1" id="KW-0472">Membrane</keyword>
<evidence type="ECO:0000256" key="1">
    <source>
        <dbReference type="SAM" id="Phobius"/>
    </source>
</evidence>
<feature type="transmembrane region" description="Helical" evidence="1">
    <location>
        <begin position="573"/>
        <end position="592"/>
    </location>
</feature>
<dbReference type="PANTHER" id="PTHR33490:SF6">
    <property type="entry name" value="SLL1049 PROTEIN"/>
    <property type="match status" value="1"/>
</dbReference>
<dbReference type="GO" id="GO:0008233">
    <property type="term" value="F:peptidase activity"/>
    <property type="evidence" value="ECO:0007669"/>
    <property type="project" value="UniProtKB-KW"/>
</dbReference>
<protein>
    <submittedName>
        <fullName evidence="3">Transglutaminase-like protein enzyme, predicted cysteine protease</fullName>
    </submittedName>
</protein>
<keyword evidence="3" id="KW-0645">Protease</keyword>
<dbReference type="Gene3D" id="3.10.620.30">
    <property type="match status" value="1"/>
</dbReference>
<dbReference type="Proteomes" id="UP000034366">
    <property type="component" value="Unassembled WGS sequence"/>
</dbReference>
<evidence type="ECO:0000313" key="4">
    <source>
        <dbReference type="Proteomes" id="UP000034366"/>
    </source>
</evidence>
<dbReference type="InterPro" id="IPR038765">
    <property type="entry name" value="Papain-like_cys_pep_sf"/>
</dbReference>
<dbReference type="EMBL" id="LBTW01000006">
    <property type="protein sequence ID" value="KKQ50432.1"/>
    <property type="molecule type" value="Genomic_DNA"/>
</dbReference>
<organism evidence="3 4">
    <name type="scientific">Candidatus Woesebacteria bacterium GW2011_GWD1_38_10</name>
    <dbReference type="NCBI Taxonomy" id="1618592"/>
    <lineage>
        <taxon>Bacteria</taxon>
        <taxon>Candidatus Woeseibacteriota</taxon>
    </lineage>
</organism>
<accession>A0A0G0I7A5</accession>
<dbReference type="SMART" id="SM00460">
    <property type="entry name" value="TGc"/>
    <property type="match status" value="1"/>
</dbReference>
<proteinExistence type="predicted"/>